<gene>
    <name evidence="3" type="ORF">DSOUD_1512</name>
</gene>
<dbReference type="InterPro" id="IPR021796">
    <property type="entry name" value="Tll0287-like_dom"/>
</dbReference>
<evidence type="ECO:0000256" key="1">
    <source>
        <dbReference type="SAM" id="SignalP"/>
    </source>
</evidence>
<keyword evidence="1" id="KW-0732">Signal</keyword>
<evidence type="ECO:0000313" key="4">
    <source>
        <dbReference type="Proteomes" id="UP000057158"/>
    </source>
</evidence>
<organism evidence="3 4">
    <name type="scientific">Desulfuromonas soudanensis</name>
    <dbReference type="NCBI Taxonomy" id="1603606"/>
    <lineage>
        <taxon>Bacteria</taxon>
        <taxon>Pseudomonadati</taxon>
        <taxon>Thermodesulfobacteriota</taxon>
        <taxon>Desulfuromonadia</taxon>
        <taxon>Desulfuromonadales</taxon>
        <taxon>Desulfuromonadaceae</taxon>
        <taxon>Desulfuromonas</taxon>
    </lineage>
</organism>
<dbReference type="AlphaFoldDB" id="A0A0M4CWE4"/>
<evidence type="ECO:0000259" key="2">
    <source>
        <dbReference type="Pfam" id="PF11845"/>
    </source>
</evidence>
<dbReference type="Proteomes" id="UP000057158">
    <property type="component" value="Chromosome"/>
</dbReference>
<proteinExistence type="predicted"/>
<dbReference type="PATRIC" id="fig|1603606.3.peg.1645"/>
<keyword evidence="4" id="KW-1185">Reference proteome</keyword>
<reference evidence="3 4" key="1">
    <citation type="submission" date="2015-07" db="EMBL/GenBank/DDBJ databases">
        <title>Isolation and Genomic Characterization of a Novel Halophilic Metal-Reducing Deltaproteobacterium from the Deep Subsurface.</title>
        <authorList>
            <person name="Badalamenti J.P."/>
            <person name="Summers Z.M."/>
            <person name="Gralnick J.A."/>
            <person name="Bond D.R."/>
        </authorList>
    </citation>
    <scope>NUCLEOTIDE SEQUENCE [LARGE SCALE GENOMIC DNA]</scope>
    <source>
        <strain evidence="3 4">WTL</strain>
    </source>
</reference>
<dbReference type="KEGG" id="des:DSOUD_1512"/>
<feature type="signal peptide" evidence="1">
    <location>
        <begin position="1"/>
        <end position="19"/>
    </location>
</feature>
<accession>A0A0M4CWE4</accession>
<dbReference type="STRING" id="1603606.DSOUD_1512"/>
<dbReference type="EMBL" id="CP010802">
    <property type="protein sequence ID" value="ALC16291.1"/>
    <property type="molecule type" value="Genomic_DNA"/>
</dbReference>
<evidence type="ECO:0000313" key="3">
    <source>
        <dbReference type="EMBL" id="ALC16291.1"/>
    </source>
</evidence>
<feature type="chain" id="PRO_5005791863" description="Tll0287-like domain-containing protein" evidence="1">
    <location>
        <begin position="20"/>
        <end position="195"/>
    </location>
</feature>
<feature type="domain" description="Tll0287-like" evidence="2">
    <location>
        <begin position="38"/>
        <end position="188"/>
    </location>
</feature>
<sequence length="195" mass="21195">MKLAMTLFVFCFFCSSALGQSSESEDGPLLEGRKVAAAFMQELKGELEQAIAAAGPVSGIGVCQSKAPAIAARLSVETGWKVGRTSLRVRNPGNAPDRWEKVILEDFDRRRFQGTAPQELEVLEIVEKDGGKVLRYMKAIPTGEICLLCHGAVLAPGVVDELSRRYPQDKARGYKPGEIRGAFTLSRPEKGEGNK</sequence>
<name>A0A0M4CWE4_9BACT</name>
<dbReference type="Pfam" id="PF11845">
    <property type="entry name" value="Tll0287-like"/>
    <property type="match status" value="1"/>
</dbReference>
<protein>
    <recommendedName>
        <fullName evidence="2">Tll0287-like domain-containing protein</fullName>
    </recommendedName>
</protein>